<evidence type="ECO:0000256" key="1">
    <source>
        <dbReference type="ARBA" id="ARBA00007435"/>
    </source>
</evidence>
<protein>
    <submittedName>
        <fullName evidence="3">Endonuclease</fullName>
    </submittedName>
</protein>
<name>A0A345DNV7_9MOLU</name>
<comment type="similarity">
    <text evidence="1">Belongs to the UPF0213 family.</text>
</comment>
<keyword evidence="3" id="KW-0378">Hydrolase</keyword>
<proteinExistence type="inferred from homology"/>
<dbReference type="InterPro" id="IPR000305">
    <property type="entry name" value="GIY-YIG_endonuc"/>
</dbReference>
<evidence type="ECO:0000313" key="4">
    <source>
        <dbReference type="Proteomes" id="UP000253689"/>
    </source>
</evidence>
<dbReference type="AlphaFoldDB" id="A0A345DNV7"/>
<keyword evidence="4" id="KW-1185">Reference proteome</keyword>
<dbReference type="GO" id="GO:0004519">
    <property type="term" value="F:endonuclease activity"/>
    <property type="evidence" value="ECO:0007669"/>
    <property type="project" value="UniProtKB-KW"/>
</dbReference>
<dbReference type="InterPro" id="IPR035901">
    <property type="entry name" value="GIY-YIG_endonuc_sf"/>
</dbReference>
<keyword evidence="3" id="KW-0255">Endonuclease</keyword>
<dbReference type="PANTHER" id="PTHR34477:SF1">
    <property type="entry name" value="UPF0213 PROTEIN YHBQ"/>
    <property type="match status" value="1"/>
</dbReference>
<evidence type="ECO:0000313" key="3">
    <source>
        <dbReference type="EMBL" id="AXF95895.1"/>
    </source>
</evidence>
<dbReference type="EMBL" id="CP031088">
    <property type="protein sequence ID" value="AXF95895.1"/>
    <property type="molecule type" value="Genomic_DNA"/>
</dbReference>
<gene>
    <name evidence="3" type="ORF">SDAV_00914</name>
</gene>
<dbReference type="SUPFAM" id="SSF82771">
    <property type="entry name" value="GIY-YIG endonuclease"/>
    <property type="match status" value="1"/>
</dbReference>
<accession>A0A345DNV7</accession>
<dbReference type="KEGG" id="sphh:SDAV_00914"/>
<dbReference type="InterPro" id="IPR050190">
    <property type="entry name" value="UPF0213_domain"/>
</dbReference>
<reference evidence="4" key="1">
    <citation type="submission" date="2018-07" db="EMBL/GenBank/DDBJ databases">
        <title>Complete Genome Sequence of Spiroplasma phoeniceum.</title>
        <authorList>
            <person name="Davis R.E."/>
            <person name="Shao J.Y."/>
            <person name="Zhao Y."/>
            <person name="Silver A."/>
            <person name="Stump z."/>
            <person name="Gasparich G."/>
        </authorList>
    </citation>
    <scope>NUCLEOTIDE SEQUENCE [LARGE SCALE GENOMIC DNA]</scope>
    <source>
        <strain evidence="4">P40</strain>
    </source>
</reference>
<dbReference type="Gene3D" id="3.40.1440.10">
    <property type="entry name" value="GIY-YIG endonuclease"/>
    <property type="match status" value="1"/>
</dbReference>
<sequence>MMQKHYFYVLFCADETIYAGYTVDLRRREKEHNMGIGAKYTALAKRRPVKIIYSEEYATRSAAMQREDAFKQLSRLEKIIFLQEHNINLPFIILSDMVKS</sequence>
<feature type="domain" description="GIY-YIG" evidence="2">
    <location>
        <begin position="3"/>
        <end position="80"/>
    </location>
</feature>
<dbReference type="PROSITE" id="PS50164">
    <property type="entry name" value="GIY_YIG"/>
    <property type="match status" value="1"/>
</dbReference>
<dbReference type="SMART" id="SM00465">
    <property type="entry name" value="GIYc"/>
    <property type="match status" value="1"/>
</dbReference>
<organism evidence="3 4">
    <name type="scientific">Spiroplasma phoeniceum P40</name>
    <dbReference type="NCBI Taxonomy" id="1276259"/>
    <lineage>
        <taxon>Bacteria</taxon>
        <taxon>Bacillati</taxon>
        <taxon>Mycoplasmatota</taxon>
        <taxon>Mollicutes</taxon>
        <taxon>Entomoplasmatales</taxon>
        <taxon>Spiroplasmataceae</taxon>
        <taxon>Spiroplasma</taxon>
    </lineage>
</organism>
<evidence type="ECO:0000259" key="2">
    <source>
        <dbReference type="PROSITE" id="PS50164"/>
    </source>
</evidence>
<dbReference type="Pfam" id="PF01541">
    <property type="entry name" value="GIY-YIG"/>
    <property type="match status" value="1"/>
</dbReference>
<dbReference type="Proteomes" id="UP000253689">
    <property type="component" value="Chromosome"/>
</dbReference>
<dbReference type="RefSeq" id="WP_186823467.1">
    <property type="nucleotide sequence ID" value="NZ_CP031088.1"/>
</dbReference>
<keyword evidence="3" id="KW-0540">Nuclease</keyword>
<dbReference type="CDD" id="cd10456">
    <property type="entry name" value="GIY-YIG_UPF0213"/>
    <property type="match status" value="1"/>
</dbReference>
<dbReference type="PANTHER" id="PTHR34477">
    <property type="entry name" value="UPF0213 PROTEIN YHBQ"/>
    <property type="match status" value="1"/>
</dbReference>